<dbReference type="AlphaFoldDB" id="K6Y858"/>
<dbReference type="EMBL" id="BAEN01000004">
    <property type="protein sequence ID" value="GAC12813.1"/>
    <property type="molecule type" value="Genomic_DNA"/>
</dbReference>
<proteinExistence type="predicted"/>
<sequence length="95" mass="10204">MLGAFATHSANAATSFTPTQEASLVKICKALKSDSRIKLNNAIKSSNLSYKLVANGLMCNGKSALEFAVMHEAQKTAGLLARKANINYDEMLAKR</sequence>
<dbReference type="Proteomes" id="UP000006334">
    <property type="component" value="Unassembled WGS sequence"/>
</dbReference>
<dbReference type="InterPro" id="IPR022193">
    <property type="entry name" value="DUF3718"/>
</dbReference>
<reference evidence="1 2" key="1">
    <citation type="journal article" date="2017" name="Antonie Van Leeuwenhoek">
        <title>Rhizobium rhizosphaerae sp. nov., a novel species isolated from rice rhizosphere.</title>
        <authorList>
            <person name="Zhao J.J."/>
            <person name="Zhang J."/>
            <person name="Zhang R.J."/>
            <person name="Zhang C.W."/>
            <person name="Yin H.Q."/>
            <person name="Zhang X.X."/>
        </authorList>
    </citation>
    <scope>NUCLEOTIDE SEQUENCE [LARGE SCALE GENOMIC DNA]</scope>
    <source>
        <strain evidence="1 2">E3</strain>
    </source>
</reference>
<keyword evidence="2" id="KW-1185">Reference proteome</keyword>
<dbReference type="Pfam" id="PF12514">
    <property type="entry name" value="DUF3718"/>
    <property type="match status" value="1"/>
</dbReference>
<evidence type="ECO:0000313" key="2">
    <source>
        <dbReference type="Proteomes" id="UP000006334"/>
    </source>
</evidence>
<evidence type="ECO:0000313" key="1">
    <source>
        <dbReference type="EMBL" id="GAC12813.1"/>
    </source>
</evidence>
<comment type="caution">
    <text evidence="1">The sequence shown here is derived from an EMBL/GenBank/DDBJ whole genome shotgun (WGS) entry which is preliminary data.</text>
</comment>
<gene>
    <name evidence="1" type="ORF">GLIP_0159</name>
</gene>
<accession>K6Y858</accession>
<organism evidence="1 2">
    <name type="scientific">Aliiglaciecola lipolytica E3</name>
    <dbReference type="NCBI Taxonomy" id="1127673"/>
    <lineage>
        <taxon>Bacteria</taxon>
        <taxon>Pseudomonadati</taxon>
        <taxon>Pseudomonadota</taxon>
        <taxon>Gammaproteobacteria</taxon>
        <taxon>Alteromonadales</taxon>
        <taxon>Alteromonadaceae</taxon>
        <taxon>Aliiglaciecola</taxon>
    </lineage>
</organism>
<protein>
    <recommendedName>
        <fullName evidence="3">DUF3718 domain-containing protein</fullName>
    </recommendedName>
</protein>
<evidence type="ECO:0008006" key="3">
    <source>
        <dbReference type="Google" id="ProtNLM"/>
    </source>
</evidence>
<name>K6Y858_9ALTE</name>